<dbReference type="GO" id="GO:0046872">
    <property type="term" value="F:metal ion binding"/>
    <property type="evidence" value="ECO:0007669"/>
    <property type="project" value="UniProtKB-KW"/>
</dbReference>
<keyword evidence="4" id="KW-1185">Reference proteome</keyword>
<feature type="domain" description="VOC" evidence="2">
    <location>
        <begin position="65"/>
        <end position="175"/>
    </location>
</feature>
<dbReference type="PANTHER" id="PTHR43048">
    <property type="entry name" value="METHYLMALONYL-COA EPIMERASE"/>
    <property type="match status" value="1"/>
</dbReference>
<evidence type="ECO:0000259" key="2">
    <source>
        <dbReference type="PROSITE" id="PS51819"/>
    </source>
</evidence>
<feature type="non-terminal residue" evidence="3">
    <location>
        <position position="397"/>
    </location>
</feature>
<gene>
    <name evidence="3" type="primary">McpII</name>
    <name evidence="3" type="ORF">CSHISOI_08649</name>
</gene>
<dbReference type="OrthoDB" id="3360610at2759"/>
<proteinExistence type="predicted"/>
<dbReference type="Proteomes" id="UP000326340">
    <property type="component" value="Unassembled WGS sequence"/>
</dbReference>
<dbReference type="GO" id="GO:0046491">
    <property type="term" value="P:L-methylmalonyl-CoA metabolic process"/>
    <property type="evidence" value="ECO:0007669"/>
    <property type="project" value="TreeGrafter"/>
</dbReference>
<feature type="non-terminal residue" evidence="3">
    <location>
        <position position="1"/>
    </location>
</feature>
<organism evidence="3 4">
    <name type="scientific">Colletotrichum shisoi</name>
    <dbReference type="NCBI Taxonomy" id="2078593"/>
    <lineage>
        <taxon>Eukaryota</taxon>
        <taxon>Fungi</taxon>
        <taxon>Dikarya</taxon>
        <taxon>Ascomycota</taxon>
        <taxon>Pezizomycotina</taxon>
        <taxon>Sordariomycetes</taxon>
        <taxon>Hypocreomycetidae</taxon>
        <taxon>Glomerellales</taxon>
        <taxon>Glomerellaceae</taxon>
        <taxon>Colletotrichum</taxon>
        <taxon>Colletotrichum destructivum species complex</taxon>
    </lineage>
</organism>
<dbReference type="EMBL" id="PUHP01001102">
    <property type="protein sequence ID" value="TQN66789.1"/>
    <property type="molecule type" value="Genomic_DNA"/>
</dbReference>
<dbReference type="InterPro" id="IPR037523">
    <property type="entry name" value="VOC_core"/>
</dbReference>
<keyword evidence="1" id="KW-0479">Metal-binding</keyword>
<reference evidence="3 4" key="1">
    <citation type="journal article" date="2019" name="Sci. Rep.">
        <title>Colletotrichum shisoi sp. nov., an anthracnose pathogen of Perilla frutescens in Japan: molecular phylogenetic, morphological and genomic evidence.</title>
        <authorList>
            <person name="Gan P."/>
            <person name="Tsushima A."/>
            <person name="Hiroyama R."/>
            <person name="Narusaka M."/>
            <person name="Takano Y."/>
            <person name="Narusaka Y."/>
            <person name="Kawaradani M."/>
            <person name="Damm U."/>
            <person name="Shirasu K."/>
        </authorList>
    </citation>
    <scope>NUCLEOTIDE SEQUENCE [LARGE SCALE GENOMIC DNA]</scope>
    <source>
        <strain evidence="3 4">PG-2018a</strain>
    </source>
</reference>
<dbReference type="GO" id="GO:0004493">
    <property type="term" value="F:methylmalonyl-CoA epimerase activity"/>
    <property type="evidence" value="ECO:0007669"/>
    <property type="project" value="TreeGrafter"/>
</dbReference>
<dbReference type="CDD" id="cd07267">
    <property type="entry name" value="THT_Oxygenase_N"/>
    <property type="match status" value="1"/>
</dbReference>
<dbReference type="FunFam" id="3.10.180.10:FF:000034">
    <property type="entry name" value="Glyoxalase/Bleomycin resistance protein/Dihydroxybiphenyl dioxygenase"/>
    <property type="match status" value="1"/>
</dbReference>
<dbReference type="Gene3D" id="3.10.180.10">
    <property type="entry name" value="2,3-Dihydroxybiphenyl 1,2-Dioxygenase, domain 1"/>
    <property type="match status" value="2"/>
</dbReference>
<name>A0A5Q4BJN9_9PEZI</name>
<dbReference type="GO" id="GO:0005739">
    <property type="term" value="C:mitochondrion"/>
    <property type="evidence" value="ECO:0007669"/>
    <property type="project" value="TreeGrafter"/>
</dbReference>
<evidence type="ECO:0000313" key="3">
    <source>
        <dbReference type="EMBL" id="TQN66789.1"/>
    </source>
</evidence>
<accession>A0A5Q4BJN9</accession>
<dbReference type="PANTHER" id="PTHR43048:SF3">
    <property type="entry name" value="METHYLMALONYL-COA EPIMERASE, MITOCHONDRIAL"/>
    <property type="match status" value="1"/>
</dbReference>
<dbReference type="AlphaFoldDB" id="A0A5Q4BJN9"/>
<dbReference type="InterPro" id="IPR029068">
    <property type="entry name" value="Glyas_Bleomycin-R_OHBP_Dase"/>
</dbReference>
<protein>
    <submittedName>
        <fullName evidence="3">Metapyrocatechase 2</fullName>
    </submittedName>
</protein>
<dbReference type="FunFam" id="3.10.180.10:FF:000039">
    <property type="entry name" value="Trihydroxytoluene oxygenase (AFU_orthologue AFUA_8G02470)"/>
    <property type="match status" value="1"/>
</dbReference>
<evidence type="ECO:0000256" key="1">
    <source>
        <dbReference type="ARBA" id="ARBA00022723"/>
    </source>
</evidence>
<dbReference type="PROSITE" id="PS51819">
    <property type="entry name" value="VOC"/>
    <property type="match status" value="2"/>
</dbReference>
<sequence>RHMIHSRNKTTTTPERSVACYALAEAPISPQYCSPAIYNSRIILTTVPRLESQAIMPDRQIQLVRLAHVFYKHKNIDAARKFYDDFGFFEFQRTGNRTYYRGYGTEPFVICAIEAAEDEFGGPAFVVESMADLEQASKTLPGATEIYDLKDVPGGGKCVSFKDPVDGWPLHLVYGQMPVERADPGFPNLKFNFPTEKHREVNHKQRFTKRPAPVHKLGHFGVCLTNFDKAYEFYTSHFNLYPSELVHAPDNKDKKVTVFFRLARGKEFVDHHCFFFFECPKFHVHHSSFETHDFDTQVLGHDWLREQGHKSCWGVGRHIMGSQIFDYWFDPSGFIMEHYVDGDLLDDTEETHHNPASPDNLHIWGKARGAGRLFAVIGSREGGFLFFSSPPEHVTYP</sequence>
<dbReference type="SUPFAM" id="SSF54593">
    <property type="entry name" value="Glyoxalase/Bleomycin resistance protein/Dihydroxybiphenyl dioxygenase"/>
    <property type="match status" value="1"/>
</dbReference>
<dbReference type="InterPro" id="IPR051785">
    <property type="entry name" value="MMCE/EMCE_epimerase"/>
</dbReference>
<feature type="domain" description="VOC" evidence="2">
    <location>
        <begin position="216"/>
        <end position="341"/>
    </location>
</feature>
<evidence type="ECO:0000313" key="4">
    <source>
        <dbReference type="Proteomes" id="UP000326340"/>
    </source>
</evidence>
<comment type="caution">
    <text evidence="3">The sequence shown here is derived from an EMBL/GenBank/DDBJ whole genome shotgun (WGS) entry which is preliminary data.</text>
</comment>